<accession>A0ACD5HVP8</accession>
<protein>
    <submittedName>
        <fullName evidence="1">Uncharacterized protein</fullName>
    </submittedName>
</protein>
<proteinExistence type="predicted"/>
<sequence length="606" mass="66941">MQQSNIARHQFIASRLLGIVACISVVVAAIFAHTTPAVAYEVNIYSSTPIGFWVGLVGSILTALILCLYYRSRLAVPIVVLDLVLLTSLPLMRGYAFFGLYDALVHLGWTRDLLQGTRLYDVSLYPAMHMWSAVVIRLTGLEPNHVLMLSIPIIVVSFGLFSILLTRSLSASELSPQVALFVPLMLLPLMPVKLPKLQAVPTVFGLFYSITPVYFLIQYFTSERWENLLLFLLTGIALIYIHPQQSLVVAAILCASVVVHFWRVKEIHKSTAIVTVIYLCISVSWMVSRPGFRGAVQKLIIRYLSYSPTNTAVSTATPSGLTAVGGSFVEITAKLLSVPVFFIALSVVAAFIHGQRVFRRESNRNDVLITIVFIGLVPIAVLSMVFLAGGAISQTLRYVGAGLVFAGVLGAVQITSISSLVVRAGGTVAQGRKVIMVILAICLIVSMPTAYKSPYLYQPTGHVTESQLVGYKHTFDTQDSRELISTYTSIYRYYTAEYGTLRVRRGEDIERGRKLLGRPDNPRNAPSDIPAAFASYHYKNVTSLSGYSLIVTDYSVSRNVDLYDGRRYRSEDFDKINSSPHLNKVYSNGGYKLYTVGREPDQSNDI</sequence>
<evidence type="ECO:0000313" key="2">
    <source>
        <dbReference type="Proteomes" id="UP000257089"/>
    </source>
</evidence>
<gene>
    <name evidence="1" type="ORF">DEQ67_012765</name>
</gene>
<organism evidence="1 2">
    <name type="scientific">Haloferax sp. Atlit-48N</name>
    <dbReference type="NCBI Taxonomy" id="2077198"/>
    <lineage>
        <taxon>Archaea</taxon>
        <taxon>Methanobacteriati</taxon>
        <taxon>Methanobacteriota</taxon>
        <taxon>Stenosarchaea group</taxon>
        <taxon>Halobacteria</taxon>
        <taxon>Halobacteriales</taxon>
        <taxon>Haloferacaceae</taxon>
        <taxon>Haloferax</taxon>
    </lineage>
</organism>
<evidence type="ECO:0000313" key="1">
    <source>
        <dbReference type="EMBL" id="XRJ19360.1"/>
    </source>
</evidence>
<reference evidence="1" key="1">
    <citation type="submission" date="2023-10" db="EMBL/GenBank/DDBJ databases">
        <title>A new archaeal virus that suppresses the transcription of host immunity genes.</title>
        <authorList>
            <person name="Turgeman-Grott I."/>
            <person name="Golan N."/>
            <person name="Neri U."/>
            <person name="Naki D."/>
            <person name="Altman N."/>
            <person name="Eizenshtein K."/>
            <person name="Choudhary D."/>
            <person name="Levi R."/>
            <person name="Himani H."/>
            <person name="Reshef L."/>
            <person name="Papke T.R."/>
            <person name="Gophna U."/>
        </authorList>
    </citation>
    <scope>NUCLEOTIDE SEQUENCE</scope>
    <source>
        <strain evidence="1">Atlit-48N</strain>
    </source>
</reference>
<name>A0ACD5HVP8_9EURY</name>
<dbReference type="EMBL" id="CP137689">
    <property type="protein sequence ID" value="XRJ19360.1"/>
    <property type="molecule type" value="Genomic_DNA"/>
</dbReference>
<dbReference type="Proteomes" id="UP000257089">
    <property type="component" value="Chromosome"/>
</dbReference>